<dbReference type="RefSeq" id="XP_011411852.1">
    <property type="nucleotide sequence ID" value="XM_011413550.1"/>
</dbReference>
<gene>
    <name evidence="1" type="ORF">MAA_11555</name>
</gene>
<proteinExistence type="predicted"/>
<organism evidence="1 2">
    <name type="scientific">Metarhizium robertsii (strain ARSEF 23 / ATCC MYA-3075)</name>
    <name type="common">Metarhizium anisopliae (strain ARSEF 23)</name>
    <dbReference type="NCBI Taxonomy" id="655844"/>
    <lineage>
        <taxon>Eukaryota</taxon>
        <taxon>Fungi</taxon>
        <taxon>Dikarya</taxon>
        <taxon>Ascomycota</taxon>
        <taxon>Pezizomycotina</taxon>
        <taxon>Sordariomycetes</taxon>
        <taxon>Hypocreomycetidae</taxon>
        <taxon>Hypocreales</taxon>
        <taxon>Clavicipitaceae</taxon>
        <taxon>Metarhizium</taxon>
    </lineage>
</organism>
<evidence type="ECO:0000313" key="2">
    <source>
        <dbReference type="Proteomes" id="UP000002498"/>
    </source>
</evidence>
<sequence>MSVIVIVAVAAQFVVRELKAETQFIANITEGNEVTATNLEACGKGTRILFFADSEVSIHSKRQPALTTSPPRSS</sequence>
<dbReference type="KEGG" id="maj:MAA_11555"/>
<keyword evidence="2" id="KW-1185">Reference proteome</keyword>
<dbReference type="HOGENOM" id="CLU_2688329_0_0_1"/>
<name>A0A0B2XFS3_METRA</name>
<evidence type="ECO:0000313" key="1">
    <source>
        <dbReference type="EMBL" id="KHO10874.1"/>
    </source>
</evidence>
<dbReference type="AlphaFoldDB" id="A0A0B2XFS3"/>
<accession>A0A0B2XFS3</accession>
<protein>
    <submittedName>
        <fullName evidence="1">Uncharacterized protein</fullName>
    </submittedName>
</protein>
<reference evidence="1 2" key="1">
    <citation type="journal article" date="2011" name="PLoS Genet.">
        <title>Genome sequencing and comparative transcriptomics of the model entomopathogenic fungi Metarhizium anisopliae and M. acridum.</title>
        <authorList>
            <person name="Gao Q."/>
            <person name="Jin K."/>
            <person name="Ying S.H."/>
            <person name="Zhang Y."/>
            <person name="Xiao G."/>
            <person name="Shang Y."/>
            <person name="Duan Z."/>
            <person name="Hu X."/>
            <person name="Xie X.Q."/>
            <person name="Zhou G."/>
            <person name="Peng G."/>
            <person name="Luo Z."/>
            <person name="Huang W."/>
            <person name="Wang B."/>
            <person name="Fang W."/>
            <person name="Wang S."/>
            <person name="Zhong Y."/>
            <person name="Ma L.J."/>
            <person name="St Leger R.J."/>
            <person name="Zhao G.P."/>
            <person name="Pei Y."/>
            <person name="Feng M.G."/>
            <person name="Xia Y."/>
            <person name="Wang C."/>
        </authorList>
    </citation>
    <scope>NUCLEOTIDE SEQUENCE [LARGE SCALE GENOMIC DNA]</scope>
    <source>
        <strain evidence="2">ARSEF 23 / ATCC MYA-3075</strain>
    </source>
</reference>
<dbReference type="GeneID" id="23633003"/>
<dbReference type="EMBL" id="ADNJ02000009">
    <property type="protein sequence ID" value="KHO10874.1"/>
    <property type="molecule type" value="Genomic_DNA"/>
</dbReference>
<dbReference type="Proteomes" id="UP000002498">
    <property type="component" value="Unassembled WGS sequence"/>
</dbReference>
<reference evidence="1 2" key="2">
    <citation type="journal article" date="2014" name="Proc. Natl. Acad. Sci. U.S.A.">
        <title>Trajectory and genomic determinants of fungal-pathogen speciation and host adaptation.</title>
        <authorList>
            <person name="Hu X."/>
            <person name="Xiao G."/>
            <person name="Zheng P."/>
            <person name="Shang Y."/>
            <person name="Su Y."/>
            <person name="Zhang X."/>
            <person name="Liu X."/>
            <person name="Zhan S."/>
            <person name="St Leger R.J."/>
            <person name="Wang C."/>
        </authorList>
    </citation>
    <scope>GENOME REANNOTATION</scope>
    <source>
        <strain evidence="2">ARSEF 23 / ATCC MYA-3075</strain>
    </source>
</reference>
<comment type="caution">
    <text evidence="1">The sequence shown here is derived from an EMBL/GenBank/DDBJ whole genome shotgun (WGS) entry which is preliminary data.</text>
</comment>